<dbReference type="EMBL" id="JABWCS010000214">
    <property type="protein sequence ID" value="NUU62475.1"/>
    <property type="molecule type" value="Genomic_DNA"/>
</dbReference>
<evidence type="ECO:0000256" key="1">
    <source>
        <dbReference type="ARBA" id="ARBA00004196"/>
    </source>
</evidence>
<dbReference type="InterPro" id="IPR042229">
    <property type="entry name" value="Listeria/Bacterioides_rpt_sf"/>
</dbReference>
<dbReference type="RefSeq" id="WP_175372929.1">
    <property type="nucleotide sequence ID" value="NZ_JABWCS010000214.1"/>
</dbReference>
<feature type="signal peptide" evidence="2">
    <location>
        <begin position="1"/>
        <end position="35"/>
    </location>
</feature>
<dbReference type="InterPro" id="IPR013783">
    <property type="entry name" value="Ig-like_fold"/>
</dbReference>
<name>A0A850EN90_9BACL</name>
<proteinExistence type="predicted"/>
<dbReference type="Gene3D" id="2.60.40.10">
    <property type="entry name" value="Immunoglobulins"/>
    <property type="match status" value="1"/>
</dbReference>
<dbReference type="AlphaFoldDB" id="A0A850EN90"/>
<keyword evidence="4" id="KW-1185">Reference proteome</keyword>
<feature type="chain" id="PRO_5032792242" evidence="2">
    <location>
        <begin position="36"/>
        <end position="352"/>
    </location>
</feature>
<gene>
    <name evidence="3" type="ORF">HPT30_19205</name>
</gene>
<evidence type="ECO:0000313" key="3">
    <source>
        <dbReference type="EMBL" id="NUU62475.1"/>
    </source>
</evidence>
<dbReference type="NCBIfam" id="TIGR02543">
    <property type="entry name" value="List_Bact_rpt"/>
    <property type="match status" value="1"/>
</dbReference>
<organism evidence="3 4">
    <name type="scientific">Paenibacillus agri</name>
    <dbReference type="NCBI Taxonomy" id="2744309"/>
    <lineage>
        <taxon>Bacteria</taxon>
        <taxon>Bacillati</taxon>
        <taxon>Bacillota</taxon>
        <taxon>Bacilli</taxon>
        <taxon>Bacillales</taxon>
        <taxon>Paenibacillaceae</taxon>
        <taxon>Paenibacillus</taxon>
    </lineage>
</organism>
<reference evidence="3" key="1">
    <citation type="submission" date="2020-06" db="EMBL/GenBank/DDBJ databases">
        <title>Paenibacillus sp. nov., isolated from soil.</title>
        <authorList>
            <person name="Seo Y.L."/>
        </authorList>
    </citation>
    <scope>NUCLEOTIDE SEQUENCE [LARGE SCALE GENOMIC DNA]</scope>
    <source>
        <strain evidence="3">JW14</strain>
    </source>
</reference>
<feature type="non-terminal residue" evidence="3">
    <location>
        <position position="352"/>
    </location>
</feature>
<accession>A0A850EN90</accession>
<dbReference type="Gene3D" id="2.60.40.4270">
    <property type="entry name" value="Listeria-Bacteroides repeat domain"/>
    <property type="match status" value="2"/>
</dbReference>
<sequence length="352" mass="38209">MSKILNKYMKPLKWFAFAFICVVALLGAPDKVANASILPPGNPEVIEMVKGDVPANIPPGKKTVCQNDSNMCPTVQWGRATYWIYSDINNDYTMTVAAYNSSGALLGYKTFSGARYINKITLNETDRTVTLIGQDNNEISFNWDELVKLLAVTRTTVSATKSTFLTGETVHVTFKVDGYKPSGSVMMKSQWGDIPLPLPYDGSGIYLVQLMGLSAGNYTIGAEYLGNDDLEPSTADSITITVVSGSTVSFDVDGGTSVDPIREEVGKLIIKPTSPTKSGYAFAGWYKDAQFSQAWDFGVDTVPGNNITLYAKWDINQYKVNYDSNGGSAVVSETVEYGKKVVEPAAPTKSGY</sequence>
<comment type="subcellular location">
    <subcellularLocation>
        <location evidence="1">Cell envelope</location>
    </subcellularLocation>
</comment>
<dbReference type="GO" id="GO:0030313">
    <property type="term" value="C:cell envelope"/>
    <property type="evidence" value="ECO:0007669"/>
    <property type="project" value="UniProtKB-SubCell"/>
</dbReference>
<dbReference type="Pfam" id="PF09479">
    <property type="entry name" value="Flg_new"/>
    <property type="match status" value="2"/>
</dbReference>
<dbReference type="Proteomes" id="UP000564806">
    <property type="component" value="Unassembled WGS sequence"/>
</dbReference>
<comment type="caution">
    <text evidence="3">The sequence shown here is derived from an EMBL/GenBank/DDBJ whole genome shotgun (WGS) entry which is preliminary data.</text>
</comment>
<keyword evidence="2" id="KW-0732">Signal</keyword>
<protein>
    <submittedName>
        <fullName evidence="3">InlB B-repeat-containing protein</fullName>
    </submittedName>
</protein>
<evidence type="ECO:0000313" key="4">
    <source>
        <dbReference type="Proteomes" id="UP000564806"/>
    </source>
</evidence>
<dbReference type="InterPro" id="IPR013378">
    <property type="entry name" value="InlB-like_B-rpt"/>
</dbReference>
<evidence type="ECO:0000256" key="2">
    <source>
        <dbReference type="SAM" id="SignalP"/>
    </source>
</evidence>